<comment type="similarity">
    <text evidence="1">Belongs to the PEP-utilizing enzyme family.</text>
</comment>
<name>A0A1F5ZZU9_9BACT</name>
<comment type="caution">
    <text evidence="5">The sequence shown here is derived from an EMBL/GenBank/DDBJ whole genome shotgun (WGS) entry which is preliminary data.</text>
</comment>
<dbReference type="InterPro" id="IPR036637">
    <property type="entry name" value="Phosphohistidine_dom_sf"/>
</dbReference>
<dbReference type="Pfam" id="PF00391">
    <property type="entry name" value="PEP-utilizers"/>
    <property type="match status" value="1"/>
</dbReference>
<dbReference type="InterPro" id="IPR018274">
    <property type="entry name" value="PEP_util_AS"/>
</dbReference>
<keyword evidence="2" id="KW-0547">Nucleotide-binding</keyword>
<dbReference type="InterPro" id="IPR008279">
    <property type="entry name" value="PEP-util_enz_mobile_dom"/>
</dbReference>
<dbReference type="SUPFAM" id="SSF52009">
    <property type="entry name" value="Phosphohistidine domain"/>
    <property type="match status" value="1"/>
</dbReference>
<dbReference type="PANTHER" id="PTHR43030">
    <property type="entry name" value="PHOSPHOENOLPYRUVATE SYNTHASE"/>
    <property type="match status" value="1"/>
</dbReference>
<evidence type="ECO:0000313" key="5">
    <source>
        <dbReference type="EMBL" id="OGG17981.1"/>
    </source>
</evidence>
<evidence type="ECO:0000259" key="4">
    <source>
        <dbReference type="Pfam" id="PF00391"/>
    </source>
</evidence>
<evidence type="ECO:0000256" key="2">
    <source>
        <dbReference type="ARBA" id="ARBA00022741"/>
    </source>
</evidence>
<dbReference type="Proteomes" id="UP000176253">
    <property type="component" value="Unassembled WGS sequence"/>
</dbReference>
<dbReference type="InterPro" id="IPR006319">
    <property type="entry name" value="PEP_synth"/>
</dbReference>
<evidence type="ECO:0000313" key="6">
    <source>
        <dbReference type="Proteomes" id="UP000176253"/>
    </source>
</evidence>
<dbReference type="GO" id="GO:0005524">
    <property type="term" value="F:ATP binding"/>
    <property type="evidence" value="ECO:0007669"/>
    <property type="project" value="UniProtKB-KW"/>
</dbReference>
<dbReference type="PANTHER" id="PTHR43030:SF1">
    <property type="entry name" value="PHOSPHOENOLPYRUVATE SYNTHASE"/>
    <property type="match status" value="1"/>
</dbReference>
<evidence type="ECO:0000256" key="3">
    <source>
        <dbReference type="ARBA" id="ARBA00022840"/>
    </source>
</evidence>
<proteinExistence type="inferred from homology"/>
<dbReference type="STRING" id="1798383.A3D78_05870"/>
<reference evidence="5 6" key="1">
    <citation type="journal article" date="2016" name="Nat. Commun.">
        <title>Thousands of microbial genomes shed light on interconnected biogeochemical processes in an aquifer system.</title>
        <authorList>
            <person name="Anantharaman K."/>
            <person name="Brown C.T."/>
            <person name="Hug L.A."/>
            <person name="Sharon I."/>
            <person name="Castelle C.J."/>
            <person name="Probst A.J."/>
            <person name="Thomas B.C."/>
            <person name="Singh A."/>
            <person name="Wilkins M.J."/>
            <person name="Karaoz U."/>
            <person name="Brodie E.L."/>
            <person name="Williams K.H."/>
            <person name="Hubbard S.S."/>
            <person name="Banfield J.F."/>
        </authorList>
    </citation>
    <scope>NUCLEOTIDE SEQUENCE [LARGE SCALE GENOMIC DNA]</scope>
</reference>
<dbReference type="AlphaFoldDB" id="A0A1F5ZZU9"/>
<dbReference type="Gene3D" id="3.50.30.10">
    <property type="entry name" value="Phosphohistidine domain"/>
    <property type="match status" value="1"/>
</dbReference>
<dbReference type="EMBL" id="MFJM01000025">
    <property type="protein sequence ID" value="OGG17981.1"/>
    <property type="molecule type" value="Genomic_DNA"/>
</dbReference>
<sequence>MKRKESKYELIFKTPREVLQPFFIELAIFGGYDELLYIYDKQKKDVEMYLSSANRIKLARVGLKLFYDGKRIEKLLQKEYLLSQKFNIFLATINLTKVKATNKIWIKNILKDYYHHFVEYSNIYRFTESFYSPLVDQTIKTFISENIQNKNLVNYFCSLLLNSSEKEKVTKKRKEILFSLKADNKFIQLCDSVRKIGKAKLAMRTKLDNYWDFLEKFLEKIAKLLMISSAQIKSLFYSELLVILTSPKISIDRNTLDKANRRNEFFVAQKVSSKYIYYTGLNARNIANSVRPEIKENIAKINGDIASEGYAKGRVIILPVGISKEGKEKLKQKMTRMEYGDIVVAENIGPEMITVCHKATAMVADEGGINSHAAIISRELEIPSIVNTKIATKVLCDGDLVEIDANKGIIKILKKYVR</sequence>
<dbReference type="GO" id="GO:0008986">
    <property type="term" value="F:pyruvate, water dikinase activity"/>
    <property type="evidence" value="ECO:0007669"/>
    <property type="project" value="InterPro"/>
</dbReference>
<gene>
    <name evidence="5" type="ORF">A3D78_05870</name>
</gene>
<evidence type="ECO:0000256" key="1">
    <source>
        <dbReference type="ARBA" id="ARBA00007837"/>
    </source>
</evidence>
<dbReference type="PROSITE" id="PS00370">
    <property type="entry name" value="PEP_ENZYMES_PHOS_SITE"/>
    <property type="match status" value="1"/>
</dbReference>
<accession>A0A1F5ZZU9</accession>
<keyword evidence="3" id="KW-0067">ATP-binding</keyword>
<organism evidence="5 6">
    <name type="scientific">Candidatus Gottesmanbacteria bacterium RIFCSPHIGHO2_02_FULL_39_14</name>
    <dbReference type="NCBI Taxonomy" id="1798383"/>
    <lineage>
        <taxon>Bacteria</taxon>
        <taxon>Candidatus Gottesmaniibacteriota</taxon>
    </lineage>
</organism>
<protein>
    <recommendedName>
        <fullName evidence="4">PEP-utilising enzyme mobile domain-containing protein</fullName>
    </recommendedName>
</protein>
<feature type="domain" description="PEP-utilising enzyme mobile" evidence="4">
    <location>
        <begin position="339"/>
        <end position="408"/>
    </location>
</feature>